<dbReference type="Gene3D" id="3.30.70.270">
    <property type="match status" value="1"/>
</dbReference>
<dbReference type="GO" id="GO:0052621">
    <property type="term" value="F:diguanylate cyclase activity"/>
    <property type="evidence" value="ECO:0007669"/>
    <property type="project" value="UniProtKB-EC"/>
</dbReference>
<gene>
    <name evidence="4" type="ORF">BECKLPF1236A_GA0070988_104791</name>
    <name evidence="5" type="ORF">BECKLPF1236C_GA0070990_104582</name>
</gene>
<dbReference type="GO" id="GO:0043709">
    <property type="term" value="P:cell adhesion involved in single-species biofilm formation"/>
    <property type="evidence" value="ECO:0007669"/>
    <property type="project" value="TreeGrafter"/>
</dbReference>
<accession>A0A450X8H2</accession>
<dbReference type="AlphaFoldDB" id="A0A450X8H2"/>
<evidence type="ECO:0000259" key="3">
    <source>
        <dbReference type="PROSITE" id="PS50887"/>
    </source>
</evidence>
<proteinExistence type="predicted"/>
<dbReference type="SUPFAM" id="SSF55073">
    <property type="entry name" value="Nucleotide cyclase"/>
    <property type="match status" value="1"/>
</dbReference>
<dbReference type="NCBIfam" id="TIGR00254">
    <property type="entry name" value="GGDEF"/>
    <property type="match status" value="1"/>
</dbReference>
<dbReference type="InterPro" id="IPR050469">
    <property type="entry name" value="Diguanylate_Cyclase"/>
</dbReference>
<dbReference type="PROSITE" id="PS50887">
    <property type="entry name" value="GGDEF"/>
    <property type="match status" value="1"/>
</dbReference>
<dbReference type="SMART" id="SM00267">
    <property type="entry name" value="GGDEF"/>
    <property type="match status" value="1"/>
</dbReference>
<dbReference type="InterPro" id="IPR043128">
    <property type="entry name" value="Rev_trsase/Diguanyl_cyclase"/>
</dbReference>
<dbReference type="CDD" id="cd01949">
    <property type="entry name" value="GGDEF"/>
    <property type="match status" value="1"/>
</dbReference>
<comment type="catalytic activity">
    <reaction evidence="2">
        <text>2 GTP = 3',3'-c-di-GMP + 2 diphosphate</text>
        <dbReference type="Rhea" id="RHEA:24898"/>
        <dbReference type="ChEBI" id="CHEBI:33019"/>
        <dbReference type="ChEBI" id="CHEBI:37565"/>
        <dbReference type="ChEBI" id="CHEBI:58805"/>
        <dbReference type="EC" id="2.7.7.65"/>
    </reaction>
</comment>
<dbReference type="InterPro" id="IPR029787">
    <property type="entry name" value="Nucleotide_cyclase"/>
</dbReference>
<dbReference type="PANTHER" id="PTHR45138:SF9">
    <property type="entry name" value="DIGUANYLATE CYCLASE DGCM-RELATED"/>
    <property type="match status" value="1"/>
</dbReference>
<evidence type="ECO:0000256" key="1">
    <source>
        <dbReference type="ARBA" id="ARBA00012528"/>
    </source>
</evidence>
<evidence type="ECO:0000313" key="4">
    <source>
        <dbReference type="EMBL" id="VFK25553.1"/>
    </source>
</evidence>
<dbReference type="EMBL" id="CAADFM010000479">
    <property type="protein sequence ID" value="VFK25553.1"/>
    <property type="molecule type" value="Genomic_DNA"/>
</dbReference>
<dbReference type="EMBL" id="CAADFP010000458">
    <property type="protein sequence ID" value="VFK35967.1"/>
    <property type="molecule type" value="Genomic_DNA"/>
</dbReference>
<dbReference type="InterPro" id="IPR000160">
    <property type="entry name" value="GGDEF_dom"/>
</dbReference>
<sequence>MGTYFVLRIKLNLGKMDMMTNTLREAQINPFLEKRIEVARNANTLFGVLLVDIDNFKKINSDYNHEVGNNILCELAEIIRPRSKGEEIFRYGGDEFLIVINIDQDEVNITNQNERNCWGYAGRILREVRSHSFPGDINSSDISLNVSCGCLVTDGKENVRALHEPSLARQSNGSRKM</sequence>
<dbReference type="EC" id="2.7.7.65" evidence="1"/>
<organism evidence="4">
    <name type="scientific">Candidatus Kentrum sp. LPFa</name>
    <dbReference type="NCBI Taxonomy" id="2126335"/>
    <lineage>
        <taxon>Bacteria</taxon>
        <taxon>Pseudomonadati</taxon>
        <taxon>Pseudomonadota</taxon>
        <taxon>Gammaproteobacteria</taxon>
        <taxon>Candidatus Kentrum</taxon>
    </lineage>
</organism>
<evidence type="ECO:0000313" key="5">
    <source>
        <dbReference type="EMBL" id="VFK35967.1"/>
    </source>
</evidence>
<dbReference type="GO" id="GO:1902201">
    <property type="term" value="P:negative regulation of bacterial-type flagellum-dependent cell motility"/>
    <property type="evidence" value="ECO:0007669"/>
    <property type="project" value="TreeGrafter"/>
</dbReference>
<dbReference type="Pfam" id="PF00990">
    <property type="entry name" value="GGDEF"/>
    <property type="match status" value="1"/>
</dbReference>
<protein>
    <recommendedName>
        <fullName evidence="1">diguanylate cyclase</fullName>
        <ecNumber evidence="1">2.7.7.65</ecNumber>
    </recommendedName>
</protein>
<reference evidence="4" key="1">
    <citation type="submission" date="2019-02" db="EMBL/GenBank/DDBJ databases">
        <authorList>
            <person name="Gruber-Vodicka R. H."/>
            <person name="Seah K. B. B."/>
        </authorList>
    </citation>
    <scope>NUCLEOTIDE SEQUENCE</scope>
    <source>
        <strain evidence="4">BECK_S312</strain>
        <strain evidence="5">BECK_S426</strain>
    </source>
</reference>
<feature type="domain" description="GGDEF" evidence="3">
    <location>
        <begin position="44"/>
        <end position="177"/>
    </location>
</feature>
<evidence type="ECO:0000256" key="2">
    <source>
        <dbReference type="ARBA" id="ARBA00034247"/>
    </source>
</evidence>
<name>A0A450X8H2_9GAMM</name>
<dbReference type="GO" id="GO:0005886">
    <property type="term" value="C:plasma membrane"/>
    <property type="evidence" value="ECO:0007669"/>
    <property type="project" value="TreeGrafter"/>
</dbReference>
<dbReference type="PANTHER" id="PTHR45138">
    <property type="entry name" value="REGULATORY COMPONENTS OF SENSORY TRANSDUCTION SYSTEM"/>
    <property type="match status" value="1"/>
</dbReference>